<evidence type="ECO:0000313" key="1">
    <source>
        <dbReference type="EMBL" id="NKQ51965.1"/>
    </source>
</evidence>
<dbReference type="EMBL" id="JAAXLS010000002">
    <property type="protein sequence ID" value="NKQ51965.1"/>
    <property type="molecule type" value="Genomic_DNA"/>
</dbReference>
<keyword evidence="2" id="KW-1185">Reference proteome</keyword>
<organism evidence="1 2">
    <name type="scientific">Amycolatopsis acididurans</name>
    <dbReference type="NCBI Taxonomy" id="2724524"/>
    <lineage>
        <taxon>Bacteria</taxon>
        <taxon>Bacillati</taxon>
        <taxon>Actinomycetota</taxon>
        <taxon>Actinomycetes</taxon>
        <taxon>Pseudonocardiales</taxon>
        <taxon>Pseudonocardiaceae</taxon>
        <taxon>Amycolatopsis</taxon>
    </lineage>
</organism>
<gene>
    <name evidence="1" type="ORF">HFP15_03610</name>
</gene>
<comment type="caution">
    <text evidence="1">The sequence shown here is derived from an EMBL/GenBank/DDBJ whole genome shotgun (WGS) entry which is preliminary data.</text>
</comment>
<accession>A0ABX1J0U7</accession>
<protein>
    <recommendedName>
        <fullName evidence="3">Roadblock/LC7 domain-containing protein</fullName>
    </recommendedName>
</protein>
<proteinExistence type="predicted"/>
<name>A0ABX1J0U7_9PSEU</name>
<sequence>MYFGTALVDASGRIQDRRAAAVLGRQRGDSLAMTVVGSSAVIARRRDGVFTMTAKPYVALPAPVRARCAITAGARVLVVADAGQDALVVHSSGAVGSMLAQFHHQLARGERP</sequence>
<dbReference type="Proteomes" id="UP000715441">
    <property type="component" value="Unassembled WGS sequence"/>
</dbReference>
<evidence type="ECO:0000313" key="2">
    <source>
        <dbReference type="Proteomes" id="UP000715441"/>
    </source>
</evidence>
<evidence type="ECO:0008006" key="3">
    <source>
        <dbReference type="Google" id="ProtNLM"/>
    </source>
</evidence>
<reference evidence="1 2" key="1">
    <citation type="submission" date="2020-04" db="EMBL/GenBank/DDBJ databases">
        <title>Novel species.</title>
        <authorList>
            <person name="Teo W.F.A."/>
            <person name="Lipun K."/>
            <person name="Srisuk N."/>
            <person name="Duangmal K."/>
        </authorList>
    </citation>
    <scope>NUCLEOTIDE SEQUENCE [LARGE SCALE GENOMIC DNA]</scope>
    <source>
        <strain evidence="1 2">K13G38</strain>
    </source>
</reference>